<feature type="chain" id="PRO_5037043108" description="AMIN-like domain-containing protein" evidence="1">
    <location>
        <begin position="28"/>
        <end position="172"/>
    </location>
</feature>
<name>A0A931G3Z5_9MICC</name>
<gene>
    <name evidence="3" type="ORF">IV500_00095</name>
</gene>
<reference evidence="3 4" key="1">
    <citation type="submission" date="2020-11" db="EMBL/GenBank/DDBJ databases">
        <title>Arthrobacter antarcticus sp. nov., isolated from Antarctic Soil.</title>
        <authorList>
            <person name="Li J."/>
        </authorList>
    </citation>
    <scope>NUCLEOTIDE SEQUENCE [LARGE SCALE GENOMIC DNA]</scope>
    <source>
        <strain evidence="3 4">Z1-20</strain>
    </source>
</reference>
<evidence type="ECO:0000313" key="3">
    <source>
        <dbReference type="EMBL" id="MBG0737845.1"/>
    </source>
</evidence>
<dbReference type="AlphaFoldDB" id="A0A931G3Z5"/>
<keyword evidence="1" id="KW-0732">Signal</keyword>
<dbReference type="Proteomes" id="UP000655366">
    <property type="component" value="Unassembled WGS sequence"/>
</dbReference>
<evidence type="ECO:0000259" key="2">
    <source>
        <dbReference type="Pfam" id="PF24837"/>
    </source>
</evidence>
<accession>A0A931G3Z5</accession>
<organism evidence="3 4">
    <name type="scientific">Arthrobacter terrae</name>
    <dbReference type="NCBI Taxonomy" id="2935737"/>
    <lineage>
        <taxon>Bacteria</taxon>
        <taxon>Bacillati</taxon>
        <taxon>Actinomycetota</taxon>
        <taxon>Actinomycetes</taxon>
        <taxon>Micrococcales</taxon>
        <taxon>Micrococcaceae</taxon>
        <taxon>Arthrobacter</taxon>
    </lineage>
</organism>
<protein>
    <recommendedName>
        <fullName evidence="2">AMIN-like domain-containing protein</fullName>
    </recommendedName>
</protein>
<dbReference type="RefSeq" id="WP_196394803.1">
    <property type="nucleotide sequence ID" value="NZ_JADNYM010000001.1"/>
</dbReference>
<keyword evidence="4" id="KW-1185">Reference proteome</keyword>
<feature type="domain" description="AMIN-like" evidence="2">
    <location>
        <begin position="49"/>
        <end position="170"/>
    </location>
</feature>
<dbReference type="InterPro" id="IPR056303">
    <property type="entry name" value="AMIN-like"/>
</dbReference>
<comment type="caution">
    <text evidence="3">The sequence shown here is derived from an EMBL/GenBank/DDBJ whole genome shotgun (WGS) entry which is preliminary data.</text>
</comment>
<dbReference type="EMBL" id="JADNYM010000001">
    <property type="protein sequence ID" value="MBG0737845.1"/>
    <property type="molecule type" value="Genomic_DNA"/>
</dbReference>
<evidence type="ECO:0000313" key="4">
    <source>
        <dbReference type="Proteomes" id="UP000655366"/>
    </source>
</evidence>
<dbReference type="Pfam" id="PF24837">
    <property type="entry name" value="AMIN-like"/>
    <property type="match status" value="1"/>
</dbReference>
<proteinExistence type="predicted"/>
<feature type="signal peptide" evidence="1">
    <location>
        <begin position="1"/>
        <end position="27"/>
    </location>
</feature>
<evidence type="ECO:0000256" key="1">
    <source>
        <dbReference type="SAM" id="SignalP"/>
    </source>
</evidence>
<sequence length="172" mass="17680">MKRISAWLAAVLLAVGLGLLVPGAASAAPYCGITWGSVAKSSVMTTTAPIAGVRAGRHNCYDRLVIDINGRGAGFKVAYVDAVHAEGSGRVIPLSGGAFLSVTAAAPGAGVVGREVVDVSGFSTFREVAFAGSFENRTTFGLGVRARLPFQIFTLDGPGSGSRLVIDVAHFW</sequence>